<evidence type="ECO:0000313" key="3">
    <source>
        <dbReference type="Proteomes" id="UP001333102"/>
    </source>
</evidence>
<dbReference type="SMART" id="SM00506">
    <property type="entry name" value="A1pp"/>
    <property type="match status" value="1"/>
</dbReference>
<dbReference type="RefSeq" id="WP_324668542.1">
    <property type="nucleotide sequence ID" value="NZ_CP141614.1"/>
</dbReference>
<dbReference type="PANTHER" id="PTHR11106">
    <property type="entry name" value="GANGLIOSIDE INDUCED DIFFERENTIATION ASSOCIATED PROTEIN 2-RELATED"/>
    <property type="match status" value="1"/>
</dbReference>
<dbReference type="InterPro" id="IPR002589">
    <property type="entry name" value="Macro_dom"/>
</dbReference>
<gene>
    <name evidence="2" type="ORF">VLY81_12560</name>
</gene>
<dbReference type="CDD" id="cd02908">
    <property type="entry name" value="Macro_OAADPr_deacetylase"/>
    <property type="match status" value="1"/>
</dbReference>
<dbReference type="GO" id="GO:0061463">
    <property type="term" value="F:O-acetyl-ADP-ribose deacetylase activity"/>
    <property type="evidence" value="ECO:0007669"/>
    <property type="project" value="UniProtKB-EC"/>
</dbReference>
<dbReference type="Pfam" id="PF01661">
    <property type="entry name" value="Macro"/>
    <property type="match status" value="1"/>
</dbReference>
<name>A0ABZ1BNE3_9FIRM</name>
<evidence type="ECO:0000313" key="2">
    <source>
        <dbReference type="EMBL" id="WRP14239.1"/>
    </source>
</evidence>
<reference evidence="3" key="1">
    <citation type="submission" date="2023-12" db="EMBL/GenBank/DDBJ databases">
        <title>Novel isolates from deep terrestrial aquifers shed light on the physiology and ecology of the class Limnochordia.</title>
        <authorList>
            <person name="Karnachuk O.V."/>
            <person name="Lukina A.P."/>
            <person name="Avakyan M.R."/>
            <person name="Kadnikov V."/>
            <person name="Begmatov S."/>
            <person name="Beletsky A.V."/>
            <person name="Mardanov A.V."/>
            <person name="Ravin N.V."/>
        </authorList>
    </citation>
    <scope>NUCLEOTIDE SEQUENCE [LARGE SCALE GENOMIC DNA]</scope>
    <source>
        <strain evidence="3">LN</strain>
    </source>
</reference>
<proteinExistence type="predicted"/>
<protein>
    <submittedName>
        <fullName evidence="2">O-acetyl-ADP-ribose deacetylase</fullName>
        <ecNumber evidence="2">3.1.1.106</ecNumber>
    </submittedName>
</protein>
<sequence length="197" mass="20608">MEAAEAEGIELQVEGVRLVALQGDITRQAVDAIVNAANSSLMGGGGVDGAIHRAGGPRILEECRAIVARQGPLPPGRAVITTGGRLPARWVIHTVGPIWQGGGHGEPETLRSAYRSALALAVERGLESIAFPSISTGAYGYPVELAAPVALQAVTGFVRERAASGGLPLREVRFVLFSRAHLDVYRRLMQAAGARDG</sequence>
<evidence type="ECO:0000259" key="1">
    <source>
        <dbReference type="PROSITE" id="PS51154"/>
    </source>
</evidence>
<keyword evidence="2" id="KW-0378">Hydrolase</keyword>
<dbReference type="EMBL" id="CP141614">
    <property type="protein sequence ID" value="WRP14239.1"/>
    <property type="molecule type" value="Genomic_DNA"/>
</dbReference>
<dbReference type="EC" id="3.1.1.106" evidence="2"/>
<dbReference type="PROSITE" id="PS51154">
    <property type="entry name" value="MACRO"/>
    <property type="match status" value="1"/>
</dbReference>
<accession>A0ABZ1BNE3</accession>
<dbReference type="Proteomes" id="UP001333102">
    <property type="component" value="Chromosome"/>
</dbReference>
<dbReference type="NCBIfam" id="NF001664">
    <property type="entry name" value="PRK00431.1-6"/>
    <property type="match status" value="1"/>
</dbReference>
<feature type="domain" description="Macro" evidence="1">
    <location>
        <begin position="5"/>
        <end position="193"/>
    </location>
</feature>
<dbReference type="Gene3D" id="3.40.220.10">
    <property type="entry name" value="Leucine Aminopeptidase, subunit E, domain 1"/>
    <property type="match status" value="1"/>
</dbReference>
<dbReference type="PANTHER" id="PTHR11106:SF27">
    <property type="entry name" value="MACRO DOMAIN-CONTAINING PROTEIN"/>
    <property type="match status" value="1"/>
</dbReference>
<dbReference type="SUPFAM" id="SSF52949">
    <property type="entry name" value="Macro domain-like"/>
    <property type="match status" value="1"/>
</dbReference>
<keyword evidence="3" id="KW-1185">Reference proteome</keyword>
<dbReference type="InterPro" id="IPR043472">
    <property type="entry name" value="Macro_dom-like"/>
</dbReference>
<organism evidence="2 3">
    <name type="scientific">Geochorda subterranea</name>
    <dbReference type="NCBI Taxonomy" id="3109564"/>
    <lineage>
        <taxon>Bacteria</taxon>
        <taxon>Bacillati</taxon>
        <taxon>Bacillota</taxon>
        <taxon>Limnochordia</taxon>
        <taxon>Limnochordales</taxon>
        <taxon>Geochordaceae</taxon>
        <taxon>Geochorda</taxon>
    </lineage>
</organism>